<reference evidence="5" key="1">
    <citation type="submission" date="2023-04" db="EMBL/GenBank/DDBJ databases">
        <title>Black Yeasts Isolated from many extreme environments.</title>
        <authorList>
            <person name="Coleine C."/>
            <person name="Stajich J.E."/>
            <person name="Selbmann L."/>
        </authorList>
    </citation>
    <scope>NUCLEOTIDE SEQUENCE</scope>
    <source>
        <strain evidence="5">CCFEE 5312</strain>
    </source>
</reference>
<dbReference type="EC" id="4.2.1.77" evidence="3"/>
<comment type="catalytic activity">
    <reaction evidence="1">
        <text>trans-3-hydroxy-L-proline = 1-pyrroline-2-carboxylate + H2O</text>
        <dbReference type="Rhea" id="RHEA:10320"/>
        <dbReference type="ChEBI" id="CHEBI:15377"/>
        <dbReference type="ChEBI" id="CHEBI:39785"/>
        <dbReference type="ChEBI" id="CHEBI:57938"/>
        <dbReference type="EC" id="4.2.1.77"/>
    </reaction>
</comment>
<evidence type="ECO:0000256" key="1">
    <source>
        <dbReference type="ARBA" id="ARBA00001148"/>
    </source>
</evidence>
<sequence length="366" mass="39761">MAARAQKAGNGSDPPGASYDPSSPTKLMEGQSFGAKFLSPWSWLPPPHWQKITTIDTHTGGEPLRIIVEGLPDLGPNTSTVLAKRRYFMDNYDHIRTGLLLEPRGHADMYGAVITLSSDPAADFDVFFLNTDGYSPILARAVNLTRTLNINTPAGRIQSWADVVEGEIRETFFRNVPSFIYRPSEQVQVPGLGMVDFDIAFGGAFYAIVDAESLKVDLAVKNYTEIVDLGRKIKAAVVNTFPVEHPSGPELSTLFGVIFTGPPNDRANHSRNVNVFEEGMVDRSSTGTGVSARAALLYARGQLSMNETIRIESIIGSTMTVKVAELCSVGPHRAIVPEVGGQAWIVSQSTSFFDPTDPLIGGFMIR</sequence>
<dbReference type="SUPFAM" id="SSF54506">
    <property type="entry name" value="Diaminopimelate epimerase-like"/>
    <property type="match status" value="1"/>
</dbReference>
<dbReference type="Gene3D" id="3.10.310.10">
    <property type="entry name" value="Diaminopimelate Epimerase, Chain A, domain 1"/>
    <property type="match status" value="2"/>
</dbReference>
<dbReference type="PANTHER" id="PTHR33442">
    <property type="entry name" value="TRANS-3-HYDROXY-L-PROLINE DEHYDRATASE"/>
    <property type="match status" value="1"/>
</dbReference>
<gene>
    <name evidence="5" type="ORF">LTR09_000824</name>
</gene>
<name>A0AAJ0GHN7_9PEZI</name>
<dbReference type="Proteomes" id="UP001271007">
    <property type="component" value="Unassembled WGS sequence"/>
</dbReference>
<evidence type="ECO:0000256" key="4">
    <source>
        <dbReference type="SAM" id="MobiDB-lite"/>
    </source>
</evidence>
<dbReference type="PANTHER" id="PTHR33442:SF1">
    <property type="entry name" value="TRANS-3-HYDROXY-L-PROLINE DEHYDRATASE"/>
    <property type="match status" value="1"/>
</dbReference>
<dbReference type="EMBL" id="JAWDJX010000002">
    <property type="protein sequence ID" value="KAK3057751.1"/>
    <property type="molecule type" value="Genomic_DNA"/>
</dbReference>
<comment type="similarity">
    <text evidence="2">Belongs to the proline racemase family.</text>
</comment>
<feature type="region of interest" description="Disordered" evidence="4">
    <location>
        <begin position="1"/>
        <end position="25"/>
    </location>
</feature>
<dbReference type="SFLD" id="SFLDS00028">
    <property type="entry name" value="Proline_Racemase"/>
    <property type="match status" value="1"/>
</dbReference>
<proteinExistence type="inferred from homology"/>
<evidence type="ECO:0000313" key="6">
    <source>
        <dbReference type="Proteomes" id="UP001271007"/>
    </source>
</evidence>
<organism evidence="5 6">
    <name type="scientific">Extremus antarcticus</name>
    <dbReference type="NCBI Taxonomy" id="702011"/>
    <lineage>
        <taxon>Eukaryota</taxon>
        <taxon>Fungi</taxon>
        <taxon>Dikarya</taxon>
        <taxon>Ascomycota</taxon>
        <taxon>Pezizomycotina</taxon>
        <taxon>Dothideomycetes</taxon>
        <taxon>Dothideomycetidae</taxon>
        <taxon>Mycosphaerellales</taxon>
        <taxon>Extremaceae</taxon>
        <taxon>Extremus</taxon>
    </lineage>
</organism>
<dbReference type="PIRSF" id="PIRSF029792">
    <property type="entry name" value="Pro_racemase"/>
    <property type="match status" value="1"/>
</dbReference>
<evidence type="ECO:0000256" key="2">
    <source>
        <dbReference type="ARBA" id="ARBA00007529"/>
    </source>
</evidence>
<keyword evidence="6" id="KW-1185">Reference proteome</keyword>
<dbReference type="GO" id="GO:0050346">
    <property type="term" value="F:trans-L-3-hydroxyproline dehydratase activity"/>
    <property type="evidence" value="ECO:0007669"/>
    <property type="project" value="UniProtKB-EC"/>
</dbReference>
<accession>A0AAJ0GHN7</accession>
<dbReference type="Pfam" id="PF05544">
    <property type="entry name" value="Pro_racemase"/>
    <property type="match status" value="1"/>
</dbReference>
<dbReference type="InterPro" id="IPR008794">
    <property type="entry name" value="Pro_racemase_fam"/>
</dbReference>
<protein>
    <recommendedName>
        <fullName evidence="3">trans-L-3-hydroxyproline dehydratase</fullName>
        <ecNumber evidence="3">4.2.1.77</ecNumber>
    </recommendedName>
</protein>
<evidence type="ECO:0000256" key="3">
    <source>
        <dbReference type="ARBA" id="ARBA00013105"/>
    </source>
</evidence>
<evidence type="ECO:0000313" key="5">
    <source>
        <dbReference type="EMBL" id="KAK3057751.1"/>
    </source>
</evidence>
<comment type="caution">
    <text evidence="5">The sequence shown here is derived from an EMBL/GenBank/DDBJ whole genome shotgun (WGS) entry which is preliminary data.</text>
</comment>
<dbReference type="AlphaFoldDB" id="A0AAJ0GHN7"/>
<dbReference type="GO" id="GO:0047580">
    <property type="term" value="F:4-hydroxyproline epimerase activity"/>
    <property type="evidence" value="ECO:0007669"/>
    <property type="project" value="TreeGrafter"/>
</dbReference>